<sequence length="229" mass="25702">MVTNILVRKKKSISAGESVSQGLADNLQELGFEKETIDFSLLEAQHEVSWFSFDPDFHIEGEQMCCYLTRTIESSLAASQQKNAPLEKPKKKNFNSVDGVAENLHVKPHTQVVKLTHGKFLAELSLNNIAELLPLYYSAIRQQLQSGKTETDLVFHDLNTKIILDHLDELATGLTPKVFKIHNASMTLDAKVFNTSLVAKFAWAMDVEHNSSWMQNMNSSSDQCLMSCL</sequence>
<dbReference type="Gene3D" id="3.90.15.10">
    <property type="entry name" value="Topoisomerase I, Chain A, domain 3"/>
    <property type="match status" value="1"/>
</dbReference>
<dbReference type="GO" id="GO:0003677">
    <property type="term" value="F:DNA binding"/>
    <property type="evidence" value="ECO:0007669"/>
    <property type="project" value="InterPro"/>
</dbReference>
<dbReference type="InterPro" id="IPR014711">
    <property type="entry name" value="TopoI_cat_a-hlx-sub_euk"/>
</dbReference>
<name>A0A816IWX2_BRANA</name>
<dbReference type="SUPFAM" id="SSF56349">
    <property type="entry name" value="DNA breaking-rejoining enzymes"/>
    <property type="match status" value="1"/>
</dbReference>
<dbReference type="InterPro" id="IPR051062">
    <property type="entry name" value="Topoisomerase_IB"/>
</dbReference>
<evidence type="ECO:0000259" key="1">
    <source>
        <dbReference type="Pfam" id="PF01028"/>
    </source>
</evidence>
<dbReference type="PANTHER" id="PTHR10290:SF23">
    <property type="entry name" value="DNA TOPOISOMERASE 1 BETA"/>
    <property type="match status" value="1"/>
</dbReference>
<dbReference type="GO" id="GO:0006265">
    <property type="term" value="P:DNA topological change"/>
    <property type="evidence" value="ECO:0007669"/>
    <property type="project" value="InterPro"/>
</dbReference>
<dbReference type="Pfam" id="PF01028">
    <property type="entry name" value="Topoisom_I"/>
    <property type="match status" value="1"/>
</dbReference>
<dbReference type="PANTHER" id="PTHR10290">
    <property type="entry name" value="DNA TOPOISOMERASE I"/>
    <property type="match status" value="1"/>
</dbReference>
<dbReference type="EMBL" id="HG994373">
    <property type="protein sequence ID" value="CAF1763039.1"/>
    <property type="molecule type" value="Genomic_DNA"/>
</dbReference>
<feature type="domain" description="DNA topoisomerase I catalytic core eukaryotic-type" evidence="1">
    <location>
        <begin position="128"/>
        <end position="204"/>
    </location>
</feature>
<dbReference type="AlphaFoldDB" id="A0A816IWX2"/>
<protein>
    <submittedName>
        <fullName evidence="2">(rape) hypothetical protein</fullName>
    </submittedName>
</protein>
<organism evidence="2">
    <name type="scientific">Brassica napus</name>
    <name type="common">Rape</name>
    <dbReference type="NCBI Taxonomy" id="3708"/>
    <lineage>
        <taxon>Eukaryota</taxon>
        <taxon>Viridiplantae</taxon>
        <taxon>Streptophyta</taxon>
        <taxon>Embryophyta</taxon>
        <taxon>Tracheophyta</taxon>
        <taxon>Spermatophyta</taxon>
        <taxon>Magnoliopsida</taxon>
        <taxon>eudicotyledons</taxon>
        <taxon>Gunneridae</taxon>
        <taxon>Pentapetalae</taxon>
        <taxon>rosids</taxon>
        <taxon>malvids</taxon>
        <taxon>Brassicales</taxon>
        <taxon>Brassicaceae</taxon>
        <taxon>Brassiceae</taxon>
        <taxon>Brassica</taxon>
    </lineage>
</organism>
<reference evidence="2" key="1">
    <citation type="submission" date="2021-01" db="EMBL/GenBank/DDBJ databases">
        <authorList>
            <consortium name="Genoscope - CEA"/>
            <person name="William W."/>
        </authorList>
    </citation>
    <scope>NUCLEOTIDE SEQUENCE</scope>
</reference>
<accession>A0A816IWX2</accession>
<evidence type="ECO:0000313" key="2">
    <source>
        <dbReference type="EMBL" id="CAF1763039.1"/>
    </source>
</evidence>
<proteinExistence type="predicted"/>
<dbReference type="InterPro" id="IPR011010">
    <property type="entry name" value="DNA_brk_join_enz"/>
</dbReference>
<dbReference type="GO" id="GO:0003917">
    <property type="term" value="F:DNA topoisomerase type I (single strand cut, ATP-independent) activity"/>
    <property type="evidence" value="ECO:0007669"/>
    <property type="project" value="InterPro"/>
</dbReference>
<gene>
    <name evidence="2" type="ORF">DARMORV10_C09P47090.1</name>
</gene>
<dbReference type="InterPro" id="IPR013500">
    <property type="entry name" value="TopoI_cat_euk"/>
</dbReference>
<dbReference type="Proteomes" id="UP001295469">
    <property type="component" value="Chromosome C09"/>
</dbReference>